<evidence type="ECO:0000259" key="4">
    <source>
        <dbReference type="PROSITE" id="PS50932"/>
    </source>
</evidence>
<keyword evidence="1" id="KW-0805">Transcription regulation</keyword>
<dbReference type="CDD" id="cd01392">
    <property type="entry name" value="HTH_LacI"/>
    <property type="match status" value="1"/>
</dbReference>
<dbReference type="PROSITE" id="PS50932">
    <property type="entry name" value="HTH_LACI_2"/>
    <property type="match status" value="1"/>
</dbReference>
<dbReference type="Gene3D" id="3.40.50.2300">
    <property type="match status" value="2"/>
</dbReference>
<evidence type="ECO:0000313" key="5">
    <source>
        <dbReference type="EMBL" id="NGP76072.1"/>
    </source>
</evidence>
<evidence type="ECO:0000256" key="2">
    <source>
        <dbReference type="ARBA" id="ARBA00023125"/>
    </source>
</evidence>
<reference evidence="5 6" key="1">
    <citation type="submission" date="2020-02" db="EMBL/GenBank/DDBJ databases">
        <title>Balneolaceae bacterium YR4-1, complete genome.</title>
        <authorList>
            <person name="Li Y."/>
            <person name="Wu S."/>
        </authorList>
    </citation>
    <scope>NUCLEOTIDE SEQUENCE [LARGE SCALE GENOMIC DNA]</scope>
    <source>
        <strain evidence="5 6">YR4-1</strain>
    </source>
</reference>
<dbReference type="CDD" id="cd06267">
    <property type="entry name" value="PBP1_LacI_sugar_binding-like"/>
    <property type="match status" value="1"/>
</dbReference>
<gene>
    <name evidence="5" type="ORF">G3570_05485</name>
</gene>
<dbReference type="PANTHER" id="PTHR30146:SF109">
    <property type="entry name" value="HTH-TYPE TRANSCRIPTIONAL REGULATOR GALS"/>
    <property type="match status" value="1"/>
</dbReference>
<dbReference type="SMART" id="SM00354">
    <property type="entry name" value="HTH_LACI"/>
    <property type="match status" value="1"/>
</dbReference>
<accession>A0A6M1STE3</accession>
<dbReference type="AlphaFoldDB" id="A0A6M1STE3"/>
<feature type="domain" description="HTH lacI-type" evidence="4">
    <location>
        <begin position="4"/>
        <end position="57"/>
    </location>
</feature>
<dbReference type="InterPro" id="IPR010982">
    <property type="entry name" value="Lambda_DNA-bd_dom_sf"/>
</dbReference>
<dbReference type="GO" id="GO:0000976">
    <property type="term" value="F:transcription cis-regulatory region binding"/>
    <property type="evidence" value="ECO:0007669"/>
    <property type="project" value="TreeGrafter"/>
</dbReference>
<evidence type="ECO:0000256" key="1">
    <source>
        <dbReference type="ARBA" id="ARBA00023015"/>
    </source>
</evidence>
<dbReference type="PANTHER" id="PTHR30146">
    <property type="entry name" value="LACI-RELATED TRANSCRIPTIONAL REPRESSOR"/>
    <property type="match status" value="1"/>
</dbReference>
<organism evidence="5 6">
    <name type="scientific">Halalkalibaculum roseum</name>
    <dbReference type="NCBI Taxonomy" id="2709311"/>
    <lineage>
        <taxon>Bacteria</taxon>
        <taxon>Pseudomonadati</taxon>
        <taxon>Balneolota</taxon>
        <taxon>Balneolia</taxon>
        <taxon>Balneolales</taxon>
        <taxon>Balneolaceae</taxon>
        <taxon>Halalkalibaculum</taxon>
    </lineage>
</organism>
<evidence type="ECO:0000313" key="6">
    <source>
        <dbReference type="Proteomes" id="UP000473278"/>
    </source>
</evidence>
<dbReference type="InterPro" id="IPR046335">
    <property type="entry name" value="LacI/GalR-like_sensor"/>
</dbReference>
<dbReference type="SUPFAM" id="SSF47413">
    <property type="entry name" value="lambda repressor-like DNA-binding domains"/>
    <property type="match status" value="1"/>
</dbReference>
<dbReference type="Pfam" id="PF13377">
    <property type="entry name" value="Peripla_BP_3"/>
    <property type="match status" value="1"/>
</dbReference>
<dbReference type="SUPFAM" id="SSF53822">
    <property type="entry name" value="Periplasmic binding protein-like I"/>
    <property type="match status" value="1"/>
</dbReference>
<keyword evidence="3" id="KW-0804">Transcription</keyword>
<dbReference type="EMBL" id="JAALLT010000002">
    <property type="protein sequence ID" value="NGP76072.1"/>
    <property type="molecule type" value="Genomic_DNA"/>
</dbReference>
<sequence>MSNTIYDIARQADVSIATVSRVFNDSTKVSKATRDKVIAVAREAGYHPQGFAHGLASRKNNIILAVVPVLSNYFFMQVLAGIQDKISEYNYELYIYNIKPNEDKLDQIRQLLRRKWAAAYLMVSVHLPDSKWKHLMEFDDPITLVDDSYPEIDSIYVDNVHGAEVATQYLLNKGYLNPGMILPNRYSKPAQDRLKGFQNIINKYQLRVTPDNVVVGDTDYRDGYNEQNGYEAMQKMLAMETVPDACFCSSDIQAVGAMGALREAGESMPIIGYDDIKVAEYMGLSTISQPMYKMGEKAVEHIIERIENPEQELLQYVFPTELVKRSSTEIEKVINHS</sequence>
<dbReference type="Pfam" id="PF00356">
    <property type="entry name" value="LacI"/>
    <property type="match status" value="1"/>
</dbReference>
<dbReference type="InterPro" id="IPR028082">
    <property type="entry name" value="Peripla_BP_I"/>
</dbReference>
<name>A0A6M1STE3_9BACT</name>
<evidence type="ECO:0000256" key="3">
    <source>
        <dbReference type="ARBA" id="ARBA00023163"/>
    </source>
</evidence>
<dbReference type="PRINTS" id="PR00036">
    <property type="entry name" value="HTHLACI"/>
</dbReference>
<dbReference type="Gene3D" id="1.10.260.40">
    <property type="entry name" value="lambda repressor-like DNA-binding domains"/>
    <property type="match status" value="1"/>
</dbReference>
<dbReference type="GO" id="GO:0003700">
    <property type="term" value="F:DNA-binding transcription factor activity"/>
    <property type="evidence" value="ECO:0007669"/>
    <property type="project" value="TreeGrafter"/>
</dbReference>
<dbReference type="Proteomes" id="UP000473278">
    <property type="component" value="Unassembled WGS sequence"/>
</dbReference>
<dbReference type="RefSeq" id="WP_165140113.1">
    <property type="nucleotide sequence ID" value="NZ_JAALLT010000002.1"/>
</dbReference>
<keyword evidence="2" id="KW-0238">DNA-binding</keyword>
<proteinExistence type="predicted"/>
<dbReference type="InterPro" id="IPR000843">
    <property type="entry name" value="HTH_LacI"/>
</dbReference>
<protein>
    <submittedName>
        <fullName evidence="5">LacI family transcriptional regulator</fullName>
    </submittedName>
</protein>
<comment type="caution">
    <text evidence="5">The sequence shown here is derived from an EMBL/GenBank/DDBJ whole genome shotgun (WGS) entry which is preliminary data.</text>
</comment>
<keyword evidence="6" id="KW-1185">Reference proteome</keyword>